<gene>
    <name evidence="4" type="ORF">PHYBLDRAFT_179295</name>
</gene>
<dbReference type="SUPFAM" id="SSF49879">
    <property type="entry name" value="SMAD/FHA domain"/>
    <property type="match status" value="1"/>
</dbReference>
<dbReference type="Pfam" id="PF01585">
    <property type="entry name" value="G-patch"/>
    <property type="match status" value="1"/>
</dbReference>
<evidence type="ECO:0008006" key="6">
    <source>
        <dbReference type="Google" id="ProtNLM"/>
    </source>
</evidence>
<evidence type="ECO:0000256" key="1">
    <source>
        <dbReference type="SAM" id="MobiDB-lite"/>
    </source>
</evidence>
<accession>A0A162V4E7</accession>
<reference evidence="5" key="1">
    <citation type="submission" date="2015-06" db="EMBL/GenBank/DDBJ databases">
        <title>Expansion of signal transduction pathways in fungi by whole-genome duplication.</title>
        <authorList>
            <consortium name="DOE Joint Genome Institute"/>
            <person name="Corrochano L.M."/>
            <person name="Kuo A."/>
            <person name="Marcet-Houben M."/>
            <person name="Polaino S."/>
            <person name="Salamov A."/>
            <person name="Villalobos J.M."/>
            <person name="Alvarez M.I."/>
            <person name="Avalos J."/>
            <person name="Benito E.P."/>
            <person name="Benoit I."/>
            <person name="Burger G."/>
            <person name="Camino L.P."/>
            <person name="Canovas D."/>
            <person name="Cerda-Olmedo E."/>
            <person name="Cheng J.-F."/>
            <person name="Dominguez A."/>
            <person name="Elias M."/>
            <person name="Eslava A.P."/>
            <person name="Glaser F."/>
            <person name="Grimwood J."/>
            <person name="Gutierrez G."/>
            <person name="Heitman J."/>
            <person name="Henrissat B."/>
            <person name="Iturriaga E.A."/>
            <person name="Lang B.F."/>
            <person name="Lavin J.L."/>
            <person name="Lee S."/>
            <person name="Li W."/>
            <person name="Lindquist E."/>
            <person name="Lopez-Garcia S."/>
            <person name="Luque E.M."/>
            <person name="Marcos A.T."/>
            <person name="Martin J."/>
            <person name="McCluskey K."/>
            <person name="Medina H.R."/>
            <person name="Miralles-Duran A."/>
            <person name="Miyazaki A."/>
            <person name="Munoz-Torres E."/>
            <person name="Oguiza J.A."/>
            <person name="Ohm R."/>
            <person name="Olmedo M."/>
            <person name="Orejas M."/>
            <person name="Ortiz-Castellanos L."/>
            <person name="Pisabarro A.G."/>
            <person name="Rodriguez-Romero J."/>
            <person name="Ruiz-Herrera J."/>
            <person name="Ruiz-Vazquez R."/>
            <person name="Sanz C."/>
            <person name="Schackwitz W."/>
            <person name="Schmutz J."/>
            <person name="Shahriari M."/>
            <person name="Shelest E."/>
            <person name="Silva-Franco F."/>
            <person name="Soanes D."/>
            <person name="Syed K."/>
            <person name="Tagua V.G."/>
            <person name="Talbot N.J."/>
            <person name="Thon M."/>
            <person name="De vries R.P."/>
            <person name="Wiebenga A."/>
            <person name="Yadav J.S."/>
            <person name="Braun E.L."/>
            <person name="Baker S."/>
            <person name="Garre V."/>
            <person name="Horwitz B."/>
            <person name="Torres-Martinez S."/>
            <person name="Idnurm A."/>
            <person name="Herrera-Estrella A."/>
            <person name="Gabaldon T."/>
            <person name="Grigoriev I.V."/>
        </authorList>
    </citation>
    <scope>NUCLEOTIDE SEQUENCE [LARGE SCALE GENOMIC DNA]</scope>
    <source>
        <strain evidence="5">NRRL 1555(-)</strain>
    </source>
</reference>
<feature type="region of interest" description="Disordered" evidence="1">
    <location>
        <begin position="262"/>
        <end position="294"/>
    </location>
</feature>
<dbReference type="VEuPathDB" id="FungiDB:PHYBLDRAFT_179295"/>
<feature type="compositionally biased region" description="Polar residues" evidence="1">
    <location>
        <begin position="391"/>
        <end position="407"/>
    </location>
</feature>
<organism evidence="4 5">
    <name type="scientific">Phycomyces blakesleeanus (strain ATCC 8743b / DSM 1359 / FGSC 10004 / NBRC 33097 / NRRL 1555)</name>
    <dbReference type="NCBI Taxonomy" id="763407"/>
    <lineage>
        <taxon>Eukaryota</taxon>
        <taxon>Fungi</taxon>
        <taxon>Fungi incertae sedis</taxon>
        <taxon>Mucoromycota</taxon>
        <taxon>Mucoromycotina</taxon>
        <taxon>Mucoromycetes</taxon>
        <taxon>Mucorales</taxon>
        <taxon>Phycomycetaceae</taxon>
        <taxon>Phycomyces</taxon>
    </lineage>
</organism>
<feature type="region of interest" description="Disordered" evidence="1">
    <location>
        <begin position="377"/>
        <end position="431"/>
    </location>
</feature>
<feature type="compositionally biased region" description="Basic and acidic residues" evidence="1">
    <location>
        <begin position="409"/>
        <end position="431"/>
    </location>
</feature>
<keyword evidence="5" id="KW-1185">Reference proteome</keyword>
<feature type="compositionally biased region" description="Basic and acidic residues" evidence="1">
    <location>
        <begin position="262"/>
        <end position="281"/>
    </location>
</feature>
<dbReference type="InterPro" id="IPR000467">
    <property type="entry name" value="G_patch_dom"/>
</dbReference>
<dbReference type="Proteomes" id="UP000077315">
    <property type="component" value="Unassembled WGS sequence"/>
</dbReference>
<dbReference type="GO" id="GO:0003676">
    <property type="term" value="F:nucleic acid binding"/>
    <property type="evidence" value="ECO:0007669"/>
    <property type="project" value="InterPro"/>
</dbReference>
<evidence type="ECO:0000313" key="5">
    <source>
        <dbReference type="Proteomes" id="UP000077315"/>
    </source>
</evidence>
<dbReference type="PANTHER" id="PTHR23106:SF24">
    <property type="entry name" value="ANGIOGENIC FACTOR WITH G PATCH AND FHA DOMAINS 1"/>
    <property type="match status" value="1"/>
</dbReference>
<dbReference type="InterPro" id="IPR053027">
    <property type="entry name" value="AGGF1"/>
</dbReference>
<dbReference type="InterPro" id="IPR008984">
    <property type="entry name" value="SMAD_FHA_dom_sf"/>
</dbReference>
<dbReference type="SUPFAM" id="SSF101447">
    <property type="entry name" value="Formin homology 2 domain (FH2 domain)"/>
    <property type="match status" value="1"/>
</dbReference>
<dbReference type="InParanoid" id="A0A162V4E7"/>
<evidence type="ECO:0000259" key="3">
    <source>
        <dbReference type="PROSITE" id="PS50174"/>
    </source>
</evidence>
<dbReference type="RefSeq" id="XP_018297903.1">
    <property type="nucleotide sequence ID" value="XM_018438132.1"/>
</dbReference>
<proteinExistence type="predicted"/>
<dbReference type="Gene3D" id="2.60.200.20">
    <property type="match status" value="1"/>
</dbReference>
<dbReference type="SMART" id="SM00443">
    <property type="entry name" value="G_patch"/>
    <property type="match status" value="1"/>
</dbReference>
<sequence>MAELDDTFGKELDAYIEARTNPPLDNTDSPTHSHSILSPPPPPPPPPPRKRQQQQQQQKDQEWEHESSTSTSTELSRYLYNEETGLWYDTVTGEYSVYDTATQMYIPVKVINDDEDEDDGSREPKSNAVLRLVVIKSTLFTPGNVVLVDANGLTVGRDRSAWDTRLRLAEMPVSKIHCQIYCESNKNEPESFYIIDVGSRHGTFVNGERLSEPKKSSLPRHLKHQDQLKIGSTVLQVHWHDSSEWPCQQCKVDSCQIIDTTEGKRDKEEKEEEQRQRKKQELFQGNQRRKDLETTRRKELSRLKEIFAVPKKEKETYKDRAEWRRKCEPRVPVSALRQHTIEAEPSVVETVTNQMTPVQGVGDRMLRKMGWQDGQSLGKTGSGGILEPISATPQTERAGLGSQTSERIGSAHESPKTRAWRTAKERYDKVV</sequence>
<dbReference type="SMART" id="SM00240">
    <property type="entry name" value="FHA"/>
    <property type="match status" value="1"/>
</dbReference>
<name>A0A162V4E7_PHYB8</name>
<feature type="region of interest" description="Disordered" evidence="1">
    <location>
        <begin position="1"/>
        <end position="75"/>
    </location>
</feature>
<dbReference type="AlphaFoldDB" id="A0A162V4E7"/>
<dbReference type="PROSITE" id="PS50006">
    <property type="entry name" value="FHA_DOMAIN"/>
    <property type="match status" value="1"/>
</dbReference>
<feature type="domain" description="G-patch" evidence="3">
    <location>
        <begin position="358"/>
        <end position="405"/>
    </location>
</feature>
<dbReference type="PANTHER" id="PTHR23106">
    <property type="entry name" value="ANGIOGENIC FACTOR WITH G PATCH AND FHA DOMAINS 1"/>
    <property type="match status" value="1"/>
</dbReference>
<dbReference type="GeneID" id="28999038"/>
<feature type="domain" description="FHA" evidence="2">
    <location>
        <begin position="153"/>
        <end position="210"/>
    </location>
</feature>
<feature type="compositionally biased region" description="Polar residues" evidence="1">
    <location>
        <begin position="23"/>
        <end position="36"/>
    </location>
</feature>
<dbReference type="InterPro" id="IPR000253">
    <property type="entry name" value="FHA_dom"/>
</dbReference>
<evidence type="ECO:0000259" key="2">
    <source>
        <dbReference type="PROSITE" id="PS50006"/>
    </source>
</evidence>
<dbReference type="EMBL" id="KV440972">
    <property type="protein sequence ID" value="OAD79863.1"/>
    <property type="molecule type" value="Genomic_DNA"/>
</dbReference>
<evidence type="ECO:0000313" key="4">
    <source>
        <dbReference type="EMBL" id="OAD79863.1"/>
    </source>
</evidence>
<dbReference type="Pfam" id="PF00498">
    <property type="entry name" value="FHA"/>
    <property type="match status" value="1"/>
</dbReference>
<protein>
    <recommendedName>
        <fullName evidence="6">FHA domain-containing protein</fullName>
    </recommendedName>
</protein>
<dbReference type="STRING" id="763407.A0A162V4E7"/>
<feature type="compositionally biased region" description="Pro residues" evidence="1">
    <location>
        <begin position="38"/>
        <end position="47"/>
    </location>
</feature>
<dbReference type="PROSITE" id="PS50174">
    <property type="entry name" value="G_PATCH"/>
    <property type="match status" value="1"/>
</dbReference>
<dbReference type="OrthoDB" id="21470at2759"/>